<feature type="transmembrane region" description="Helical" evidence="5">
    <location>
        <begin position="265"/>
        <end position="286"/>
    </location>
</feature>
<evidence type="ECO:0000256" key="2">
    <source>
        <dbReference type="ARBA" id="ARBA00022692"/>
    </source>
</evidence>
<feature type="transmembrane region" description="Helical" evidence="5">
    <location>
        <begin position="419"/>
        <end position="442"/>
    </location>
</feature>
<feature type="transmembrane region" description="Helical" evidence="5">
    <location>
        <begin position="384"/>
        <end position="407"/>
    </location>
</feature>
<feature type="transmembrane region" description="Helical" evidence="5">
    <location>
        <begin position="231"/>
        <end position="253"/>
    </location>
</feature>
<proteinExistence type="predicted"/>
<evidence type="ECO:0000256" key="5">
    <source>
        <dbReference type="SAM" id="Phobius"/>
    </source>
</evidence>
<feature type="transmembrane region" description="Helical" evidence="5">
    <location>
        <begin position="189"/>
        <end position="211"/>
    </location>
</feature>
<dbReference type="AlphaFoldDB" id="A0A9D4II56"/>
<keyword evidence="7" id="KW-1185">Reference proteome</keyword>
<keyword evidence="4 5" id="KW-0472">Membrane</keyword>
<evidence type="ECO:0000313" key="7">
    <source>
        <dbReference type="Proteomes" id="UP000828390"/>
    </source>
</evidence>
<dbReference type="Proteomes" id="UP000828390">
    <property type="component" value="Unassembled WGS sequence"/>
</dbReference>
<evidence type="ECO:0000256" key="4">
    <source>
        <dbReference type="ARBA" id="ARBA00023136"/>
    </source>
</evidence>
<feature type="transmembrane region" description="Helical" evidence="5">
    <location>
        <begin position="316"/>
        <end position="337"/>
    </location>
</feature>
<dbReference type="InterPro" id="IPR002293">
    <property type="entry name" value="AA/rel_permease1"/>
</dbReference>
<reference evidence="6" key="2">
    <citation type="submission" date="2020-11" db="EMBL/GenBank/DDBJ databases">
        <authorList>
            <person name="McCartney M.A."/>
            <person name="Auch B."/>
            <person name="Kono T."/>
            <person name="Mallez S."/>
            <person name="Becker A."/>
            <person name="Gohl D.M."/>
            <person name="Silverstein K.A.T."/>
            <person name="Koren S."/>
            <person name="Bechman K.B."/>
            <person name="Herman A."/>
            <person name="Abrahante J.E."/>
            <person name="Garbe J."/>
        </authorList>
    </citation>
    <scope>NUCLEOTIDE SEQUENCE</scope>
    <source>
        <strain evidence="6">Duluth1</strain>
        <tissue evidence="6">Whole animal</tissue>
    </source>
</reference>
<dbReference type="GO" id="GO:0016020">
    <property type="term" value="C:membrane"/>
    <property type="evidence" value="ECO:0007669"/>
    <property type="project" value="UniProtKB-SubCell"/>
</dbReference>
<comment type="subcellular location">
    <subcellularLocation>
        <location evidence="1">Membrane</location>
        <topology evidence="1">Multi-pass membrane protein</topology>
    </subcellularLocation>
</comment>
<gene>
    <name evidence="6" type="ORF">DPMN_174799</name>
</gene>
<reference evidence="6" key="1">
    <citation type="journal article" date="2019" name="bioRxiv">
        <title>The Genome of the Zebra Mussel, Dreissena polymorpha: A Resource for Invasive Species Research.</title>
        <authorList>
            <person name="McCartney M.A."/>
            <person name="Auch B."/>
            <person name="Kono T."/>
            <person name="Mallez S."/>
            <person name="Zhang Y."/>
            <person name="Obille A."/>
            <person name="Becker A."/>
            <person name="Abrahante J.E."/>
            <person name="Garbe J."/>
            <person name="Badalamenti J.P."/>
            <person name="Herman A."/>
            <person name="Mangelson H."/>
            <person name="Liachko I."/>
            <person name="Sullivan S."/>
            <person name="Sone E.D."/>
            <person name="Koren S."/>
            <person name="Silverstein K.A.T."/>
            <person name="Beckman K.B."/>
            <person name="Gohl D.M."/>
        </authorList>
    </citation>
    <scope>NUCLEOTIDE SEQUENCE</scope>
    <source>
        <strain evidence="6">Duluth1</strain>
        <tissue evidence="6">Whole animal</tissue>
    </source>
</reference>
<dbReference type="PIRSF" id="PIRSF006060">
    <property type="entry name" value="AA_transporter"/>
    <property type="match status" value="1"/>
</dbReference>
<keyword evidence="3 5" id="KW-1133">Transmembrane helix</keyword>
<protein>
    <submittedName>
        <fullName evidence="6">Uncharacterized protein</fullName>
    </submittedName>
</protein>
<evidence type="ECO:0000256" key="3">
    <source>
        <dbReference type="ARBA" id="ARBA00022989"/>
    </source>
</evidence>
<dbReference type="GO" id="GO:0015179">
    <property type="term" value="F:L-amino acid transmembrane transporter activity"/>
    <property type="evidence" value="ECO:0007669"/>
    <property type="project" value="TreeGrafter"/>
</dbReference>
<feature type="transmembrane region" description="Helical" evidence="5">
    <location>
        <begin position="46"/>
        <end position="66"/>
    </location>
</feature>
<dbReference type="PANTHER" id="PTHR11785">
    <property type="entry name" value="AMINO ACID TRANSPORTER"/>
    <property type="match status" value="1"/>
</dbReference>
<feature type="transmembrane region" description="Helical" evidence="5">
    <location>
        <begin position="72"/>
        <end position="100"/>
    </location>
</feature>
<keyword evidence="2 5" id="KW-0812">Transmembrane</keyword>
<comment type="caution">
    <text evidence="6">The sequence shown here is derived from an EMBL/GenBank/DDBJ whole genome shotgun (WGS) entry which is preliminary data.</text>
</comment>
<accession>A0A9D4II56</accession>
<dbReference type="PANTHER" id="PTHR11785:SF516">
    <property type="entry name" value="AMINO ACID PERMEASE_ SLC12A DOMAIN-CONTAINING PROTEIN"/>
    <property type="match status" value="1"/>
</dbReference>
<feature type="transmembrane region" description="Helical" evidence="5">
    <location>
        <begin position="158"/>
        <end position="177"/>
    </location>
</feature>
<dbReference type="Pfam" id="PF13520">
    <property type="entry name" value="AA_permease_2"/>
    <property type="match status" value="1"/>
</dbReference>
<organism evidence="6 7">
    <name type="scientific">Dreissena polymorpha</name>
    <name type="common">Zebra mussel</name>
    <name type="synonym">Mytilus polymorpha</name>
    <dbReference type="NCBI Taxonomy" id="45954"/>
    <lineage>
        <taxon>Eukaryota</taxon>
        <taxon>Metazoa</taxon>
        <taxon>Spiralia</taxon>
        <taxon>Lophotrochozoa</taxon>
        <taxon>Mollusca</taxon>
        <taxon>Bivalvia</taxon>
        <taxon>Autobranchia</taxon>
        <taxon>Heteroconchia</taxon>
        <taxon>Euheterodonta</taxon>
        <taxon>Imparidentia</taxon>
        <taxon>Neoheterodontei</taxon>
        <taxon>Myida</taxon>
        <taxon>Dreissenoidea</taxon>
        <taxon>Dreissenidae</taxon>
        <taxon>Dreissena</taxon>
    </lineage>
</organism>
<feature type="transmembrane region" description="Helical" evidence="5">
    <location>
        <begin position="358"/>
        <end position="378"/>
    </location>
</feature>
<dbReference type="EMBL" id="JAIWYP010000009">
    <property type="protein sequence ID" value="KAH3773437.1"/>
    <property type="molecule type" value="Genomic_DNA"/>
</dbReference>
<evidence type="ECO:0000313" key="6">
    <source>
        <dbReference type="EMBL" id="KAH3773437.1"/>
    </source>
</evidence>
<dbReference type="Gene3D" id="1.20.1740.10">
    <property type="entry name" value="Amino acid/polyamine transporter I"/>
    <property type="match status" value="1"/>
</dbReference>
<dbReference type="InterPro" id="IPR050598">
    <property type="entry name" value="AminoAcid_Transporter"/>
</dbReference>
<evidence type="ECO:0000256" key="1">
    <source>
        <dbReference type="ARBA" id="ARBA00004141"/>
    </source>
</evidence>
<feature type="transmembrane region" description="Helical" evidence="5">
    <location>
        <begin position="121"/>
        <end position="146"/>
    </location>
</feature>
<name>A0A9D4II56_DREPO</name>
<sequence length="469" mass="51473">MSKDHDSNGFSHEIITDESANTKATDKSISIEILASRSKLTTFQTCAILVSSIGGSGLFAAMSTIMKTTGSVGVLLITLLVCGLLNYSLAMCFTEVAILLPKSGGPYFFIKQVFGGFPAFLFIWGFFFLIITPVWALSSYISALYIVQLFFQGCHPPIMAVKMLAAVILVLVVLLNCSHLKYVTKLQTALTSSKLIAMILICVLGVVAVAKGEVTNYSEVFEGSATNPGDYAVSILSGMFFYGGWQMITFLLEEMEDPKKNLPKTLRISFVIIITLTELVVAAYFVGLSPREVLHADAVAVEFVNKIYPPLAPVQALLIMATSIGSLNAAVLAQSRLVSAAARQGHLPLILSFCSQKYNMPIATSFTICCISLLVLFLMDLSYLIIMTSFMATVMGLAVLLCLLALRYRQPQAERPYKVWLGTAIFQLVLNVATLLMIFVQWKAKPRSWLLAIDKVSRMFQKLFMLKKT</sequence>